<dbReference type="AlphaFoldDB" id="X1TEL3"/>
<evidence type="ECO:0000313" key="1">
    <source>
        <dbReference type="EMBL" id="GAJ03758.1"/>
    </source>
</evidence>
<name>X1TEL3_9ZZZZ</name>
<gene>
    <name evidence="1" type="ORF">S12H4_50111</name>
</gene>
<proteinExistence type="predicted"/>
<protein>
    <submittedName>
        <fullName evidence="1">Uncharacterized protein</fullName>
    </submittedName>
</protein>
<dbReference type="EMBL" id="BARW01031518">
    <property type="protein sequence ID" value="GAJ03758.1"/>
    <property type="molecule type" value="Genomic_DNA"/>
</dbReference>
<organism evidence="1">
    <name type="scientific">marine sediment metagenome</name>
    <dbReference type="NCBI Taxonomy" id="412755"/>
    <lineage>
        <taxon>unclassified sequences</taxon>
        <taxon>metagenomes</taxon>
        <taxon>ecological metagenomes</taxon>
    </lineage>
</organism>
<comment type="caution">
    <text evidence="1">The sequence shown here is derived from an EMBL/GenBank/DDBJ whole genome shotgun (WGS) entry which is preliminary data.</text>
</comment>
<sequence length="208" mass="22831">FKVDIDVVSDLEGILYLGTSKFSMLKEFEGTFAINKYTFVVTGLSKEKKYYFYVKNTSVNESGRTGIYSKKTTEYVPPPVPIDIGSEAVEGNNGVGNNKTIISKINPANATGTITKIEIYPRNKMSNVKVATFTEVSPGVFTTRDYEVIGTVTAGAKRTFVVNIDVVEGDFIGFYSSSGSIQSKTPFTGSVVKIWRLFTLYGSRNLVS</sequence>
<accession>X1TEL3</accession>
<feature type="non-terminal residue" evidence="1">
    <location>
        <position position="1"/>
    </location>
</feature>
<reference evidence="1" key="1">
    <citation type="journal article" date="2014" name="Front. Microbiol.">
        <title>High frequency of phylogenetically diverse reductive dehalogenase-homologous genes in deep subseafloor sedimentary metagenomes.</title>
        <authorList>
            <person name="Kawai M."/>
            <person name="Futagami T."/>
            <person name="Toyoda A."/>
            <person name="Takaki Y."/>
            <person name="Nishi S."/>
            <person name="Hori S."/>
            <person name="Arai W."/>
            <person name="Tsubouchi T."/>
            <person name="Morono Y."/>
            <person name="Uchiyama I."/>
            <person name="Ito T."/>
            <person name="Fujiyama A."/>
            <person name="Inagaki F."/>
            <person name="Takami H."/>
        </authorList>
    </citation>
    <scope>NUCLEOTIDE SEQUENCE</scope>
    <source>
        <strain evidence="1">Expedition CK06-06</strain>
    </source>
</reference>